<evidence type="ECO:0000256" key="1">
    <source>
        <dbReference type="ARBA" id="ARBA00023015"/>
    </source>
</evidence>
<evidence type="ECO:0000259" key="4">
    <source>
        <dbReference type="PROSITE" id="PS51118"/>
    </source>
</evidence>
<dbReference type="PANTHER" id="PTHR33204">
    <property type="entry name" value="TRANSCRIPTIONAL REGULATOR, MARR FAMILY"/>
    <property type="match status" value="1"/>
</dbReference>
<dbReference type="AlphaFoldDB" id="A0A1H3P7H2"/>
<dbReference type="PROSITE" id="PS51118">
    <property type="entry name" value="HTH_HXLR"/>
    <property type="match status" value="1"/>
</dbReference>
<keyword evidence="2" id="KW-0238">DNA-binding</keyword>
<dbReference type="Pfam" id="PF01638">
    <property type="entry name" value="HxlR"/>
    <property type="match status" value="1"/>
</dbReference>
<gene>
    <name evidence="5" type="ORF">SAMN05421547_1105</name>
</gene>
<dbReference type="InterPro" id="IPR036390">
    <property type="entry name" value="WH_DNA-bd_sf"/>
</dbReference>
<evidence type="ECO:0000313" key="5">
    <source>
        <dbReference type="EMBL" id="SDY96990.1"/>
    </source>
</evidence>
<organism evidence="5 6">
    <name type="scientific">Delftia lacustris</name>
    <dbReference type="NCBI Taxonomy" id="558537"/>
    <lineage>
        <taxon>Bacteria</taxon>
        <taxon>Pseudomonadati</taxon>
        <taxon>Pseudomonadota</taxon>
        <taxon>Betaproteobacteria</taxon>
        <taxon>Burkholderiales</taxon>
        <taxon>Comamonadaceae</taxon>
        <taxon>Delftia</taxon>
    </lineage>
</organism>
<accession>A0A1H3P7H2</accession>
<keyword evidence="3" id="KW-0804">Transcription</keyword>
<reference evidence="5 6" key="1">
    <citation type="submission" date="2016-10" db="EMBL/GenBank/DDBJ databases">
        <authorList>
            <person name="de Groot N.N."/>
        </authorList>
    </citation>
    <scope>NUCLEOTIDE SEQUENCE [LARGE SCALE GENOMIC DNA]</scope>
    <source>
        <strain evidence="5 6">LMG 24775</strain>
    </source>
</reference>
<sequence>MRSKSFEGMACSIATTLEAVGDRWAMLVLRDLMLGLSRYDDLRKSTDITNATLTDRLRQLEQSGLVERRLYQSGPDRYEYLLTPKGRDLSLVIQALAQVGDRWRLQQEAQPPMRFVRAQSGTPLRLALVEEESGQSVPFSELRVEAGPGADDLTRWRLSKLAAQARTPAAACGVAPARRMAKAQGSGH</sequence>
<dbReference type="InterPro" id="IPR036388">
    <property type="entry name" value="WH-like_DNA-bd_sf"/>
</dbReference>
<feature type="domain" description="HTH hxlR-type" evidence="4">
    <location>
        <begin position="11"/>
        <end position="108"/>
    </location>
</feature>
<evidence type="ECO:0000256" key="3">
    <source>
        <dbReference type="ARBA" id="ARBA00023163"/>
    </source>
</evidence>
<keyword evidence="1" id="KW-0805">Transcription regulation</keyword>
<protein>
    <submittedName>
        <fullName evidence="5">Transcriptional regulator, HxlR family</fullName>
    </submittedName>
</protein>
<dbReference type="Proteomes" id="UP000183417">
    <property type="component" value="Unassembled WGS sequence"/>
</dbReference>
<dbReference type="PANTHER" id="PTHR33204:SF18">
    <property type="entry name" value="TRANSCRIPTIONAL REGULATORY PROTEIN"/>
    <property type="match status" value="1"/>
</dbReference>
<proteinExistence type="predicted"/>
<dbReference type="Gene3D" id="1.10.10.10">
    <property type="entry name" value="Winged helix-like DNA-binding domain superfamily/Winged helix DNA-binding domain"/>
    <property type="match status" value="1"/>
</dbReference>
<dbReference type="GO" id="GO:0003677">
    <property type="term" value="F:DNA binding"/>
    <property type="evidence" value="ECO:0007669"/>
    <property type="project" value="UniProtKB-KW"/>
</dbReference>
<dbReference type="SUPFAM" id="SSF46785">
    <property type="entry name" value="Winged helix' DNA-binding domain"/>
    <property type="match status" value="1"/>
</dbReference>
<dbReference type="GeneID" id="94690160"/>
<dbReference type="EMBL" id="FNPE01000010">
    <property type="protein sequence ID" value="SDY96990.1"/>
    <property type="molecule type" value="Genomic_DNA"/>
</dbReference>
<dbReference type="RefSeq" id="WP_074922395.1">
    <property type="nucleotide sequence ID" value="NZ_CP141274.1"/>
</dbReference>
<dbReference type="InterPro" id="IPR002577">
    <property type="entry name" value="HTH_HxlR"/>
</dbReference>
<evidence type="ECO:0000256" key="2">
    <source>
        <dbReference type="ARBA" id="ARBA00023125"/>
    </source>
</evidence>
<name>A0A1H3P7H2_9BURK</name>
<evidence type="ECO:0000313" key="6">
    <source>
        <dbReference type="Proteomes" id="UP000183417"/>
    </source>
</evidence>